<evidence type="ECO:0000313" key="1">
    <source>
        <dbReference type="EMBL" id="CDF32492.1"/>
    </source>
</evidence>
<dbReference type="Proteomes" id="UP000012073">
    <property type="component" value="Unassembled WGS sequence"/>
</dbReference>
<proteinExistence type="predicted"/>
<dbReference type="RefSeq" id="XP_005712157.1">
    <property type="nucleotide sequence ID" value="XM_005712100.1"/>
</dbReference>
<gene>
    <name evidence="1" type="ORF">CHC_T00008190001</name>
</gene>
<name>R7Q1P8_CHOCR</name>
<accession>R7Q1P8</accession>
<organism evidence="1 2">
    <name type="scientific">Chondrus crispus</name>
    <name type="common">Carrageen Irish moss</name>
    <name type="synonym">Polymorpha crispa</name>
    <dbReference type="NCBI Taxonomy" id="2769"/>
    <lineage>
        <taxon>Eukaryota</taxon>
        <taxon>Rhodophyta</taxon>
        <taxon>Florideophyceae</taxon>
        <taxon>Rhodymeniophycidae</taxon>
        <taxon>Gigartinales</taxon>
        <taxon>Gigartinaceae</taxon>
        <taxon>Chondrus</taxon>
    </lineage>
</organism>
<dbReference type="EMBL" id="HG001508">
    <property type="protein sequence ID" value="CDF32492.1"/>
    <property type="molecule type" value="Genomic_DNA"/>
</dbReference>
<dbReference type="KEGG" id="ccp:CHC_T00008190001"/>
<dbReference type="AlphaFoldDB" id="R7Q1P8"/>
<dbReference type="Gramene" id="CDF32492">
    <property type="protein sequence ID" value="CDF32492"/>
    <property type="gene ID" value="CHC_T00008190001"/>
</dbReference>
<sequence>MGAHVSNETKMRQQTPWAPFLSSTSGHVCVLHDASAFLHFREKKEHAAALRRTGVCSQSTAVWHVVIGTRARTGRDVTTLEVVPHVQLILREN</sequence>
<keyword evidence="2" id="KW-1185">Reference proteome</keyword>
<dbReference type="GeneID" id="17319879"/>
<reference evidence="2" key="1">
    <citation type="journal article" date="2013" name="Proc. Natl. Acad. Sci. U.S.A.">
        <title>Genome structure and metabolic features in the red seaweed Chondrus crispus shed light on evolution of the Archaeplastida.</title>
        <authorList>
            <person name="Collen J."/>
            <person name="Porcel B."/>
            <person name="Carre W."/>
            <person name="Ball S.G."/>
            <person name="Chaparro C."/>
            <person name="Tonon T."/>
            <person name="Barbeyron T."/>
            <person name="Michel G."/>
            <person name="Noel B."/>
            <person name="Valentin K."/>
            <person name="Elias M."/>
            <person name="Artiguenave F."/>
            <person name="Arun A."/>
            <person name="Aury J.M."/>
            <person name="Barbosa-Neto J.F."/>
            <person name="Bothwell J.H."/>
            <person name="Bouget F.Y."/>
            <person name="Brillet L."/>
            <person name="Cabello-Hurtado F."/>
            <person name="Capella-Gutierrez S."/>
            <person name="Charrier B."/>
            <person name="Cladiere L."/>
            <person name="Cock J.M."/>
            <person name="Coelho S.M."/>
            <person name="Colleoni C."/>
            <person name="Czjzek M."/>
            <person name="Da Silva C."/>
            <person name="Delage L."/>
            <person name="Denoeud F."/>
            <person name="Deschamps P."/>
            <person name="Dittami S.M."/>
            <person name="Gabaldon T."/>
            <person name="Gachon C.M."/>
            <person name="Groisillier A."/>
            <person name="Herve C."/>
            <person name="Jabbari K."/>
            <person name="Katinka M."/>
            <person name="Kloareg B."/>
            <person name="Kowalczyk N."/>
            <person name="Labadie K."/>
            <person name="Leblanc C."/>
            <person name="Lopez P.J."/>
            <person name="McLachlan D.H."/>
            <person name="Meslet-Cladiere L."/>
            <person name="Moustafa A."/>
            <person name="Nehr Z."/>
            <person name="Nyvall Collen P."/>
            <person name="Panaud O."/>
            <person name="Partensky F."/>
            <person name="Poulain J."/>
            <person name="Rensing S.A."/>
            <person name="Rousvoal S."/>
            <person name="Samson G."/>
            <person name="Symeonidi A."/>
            <person name="Weissenbach J."/>
            <person name="Zambounis A."/>
            <person name="Wincker P."/>
            <person name="Boyen C."/>
        </authorList>
    </citation>
    <scope>NUCLEOTIDE SEQUENCE [LARGE SCALE GENOMIC DNA]</scope>
    <source>
        <strain evidence="2">cv. Stackhouse</strain>
    </source>
</reference>
<evidence type="ECO:0000313" key="2">
    <source>
        <dbReference type="Proteomes" id="UP000012073"/>
    </source>
</evidence>
<protein>
    <submittedName>
        <fullName evidence="1">Uncharacterized protein</fullName>
    </submittedName>
</protein>